<sequence length="206" mass="23451">MCNRSAVGYDERMRSWLALYKYRGNEQLEPLFVDMLMMPLRMMARQLREELDKRHGTKPDSWNNKLLGRRRQLPWDAIAYVPVSDERAEERGFNQAERFAGGIAGRTGLPVVDLLVRTRHSGKQSFKTRGERIANTKQLFALAPGAIEALRNLRKPPGPEQLLSPVRLLLIDDIYTTGSTVEACSAAIRLHTPFPVAIYSLTWARS</sequence>
<evidence type="ECO:0000256" key="1">
    <source>
        <dbReference type="ARBA" id="ARBA00008007"/>
    </source>
</evidence>
<protein>
    <submittedName>
        <fullName evidence="2">ComF family protein</fullName>
    </submittedName>
</protein>
<dbReference type="AlphaFoldDB" id="A0A4P6EWJ7"/>
<comment type="similarity">
    <text evidence="1">Belongs to the ComF/GntX family.</text>
</comment>
<dbReference type="Gene3D" id="3.40.50.2020">
    <property type="match status" value="1"/>
</dbReference>
<reference evidence="2 3" key="1">
    <citation type="submission" date="2019-01" db="EMBL/GenBank/DDBJ databases">
        <title>Genome sequencing of strain FW100M-2.</title>
        <authorList>
            <person name="Heo J."/>
            <person name="Kim S.-J."/>
            <person name="Kim J.-S."/>
            <person name="Hong S.-B."/>
            <person name="Kwon S.-W."/>
        </authorList>
    </citation>
    <scope>NUCLEOTIDE SEQUENCE [LARGE SCALE GENOMIC DNA]</scope>
    <source>
        <strain evidence="2 3">FW100M-2</strain>
    </source>
</reference>
<name>A0A4P6EWJ7_9BACL</name>
<dbReference type="KEGG" id="pprt:ET464_16515"/>
<gene>
    <name evidence="2" type="ORF">ET464_16515</name>
</gene>
<dbReference type="RefSeq" id="WP_129442852.1">
    <property type="nucleotide sequence ID" value="NZ_CP035492.1"/>
</dbReference>
<dbReference type="PANTHER" id="PTHR47505">
    <property type="entry name" value="DNA UTILIZATION PROTEIN YHGH"/>
    <property type="match status" value="1"/>
</dbReference>
<proteinExistence type="inferred from homology"/>
<accession>A0A4P6EWJ7</accession>
<dbReference type="OrthoDB" id="9779910at2"/>
<dbReference type="InterPro" id="IPR000836">
    <property type="entry name" value="PRTase_dom"/>
</dbReference>
<dbReference type="PANTHER" id="PTHR47505:SF1">
    <property type="entry name" value="DNA UTILIZATION PROTEIN YHGH"/>
    <property type="match status" value="1"/>
</dbReference>
<dbReference type="SUPFAM" id="SSF53271">
    <property type="entry name" value="PRTase-like"/>
    <property type="match status" value="1"/>
</dbReference>
<dbReference type="InterPro" id="IPR051910">
    <property type="entry name" value="ComF/GntX_DNA_util-trans"/>
</dbReference>
<evidence type="ECO:0000313" key="3">
    <source>
        <dbReference type="Proteomes" id="UP000293568"/>
    </source>
</evidence>
<keyword evidence="3" id="KW-1185">Reference proteome</keyword>
<evidence type="ECO:0000313" key="2">
    <source>
        <dbReference type="EMBL" id="QAY67750.1"/>
    </source>
</evidence>
<organism evidence="2 3">
    <name type="scientific">Paenibacillus protaetiae</name>
    <dbReference type="NCBI Taxonomy" id="2509456"/>
    <lineage>
        <taxon>Bacteria</taxon>
        <taxon>Bacillati</taxon>
        <taxon>Bacillota</taxon>
        <taxon>Bacilli</taxon>
        <taxon>Bacillales</taxon>
        <taxon>Paenibacillaceae</taxon>
        <taxon>Paenibacillus</taxon>
    </lineage>
</organism>
<dbReference type="CDD" id="cd06223">
    <property type="entry name" value="PRTases_typeI"/>
    <property type="match status" value="1"/>
</dbReference>
<dbReference type="InterPro" id="IPR029057">
    <property type="entry name" value="PRTase-like"/>
</dbReference>
<dbReference type="Proteomes" id="UP000293568">
    <property type="component" value="Chromosome"/>
</dbReference>
<dbReference type="EMBL" id="CP035492">
    <property type="protein sequence ID" value="QAY67750.1"/>
    <property type="molecule type" value="Genomic_DNA"/>
</dbReference>